<organism evidence="7 8">
    <name type="scientific">Aquisalinus luteolus</name>
    <dbReference type="NCBI Taxonomy" id="1566827"/>
    <lineage>
        <taxon>Bacteria</taxon>
        <taxon>Pseudomonadati</taxon>
        <taxon>Pseudomonadota</taxon>
        <taxon>Alphaproteobacteria</taxon>
        <taxon>Parvularculales</taxon>
        <taxon>Parvularculaceae</taxon>
        <taxon>Aquisalinus</taxon>
    </lineage>
</organism>
<keyword evidence="1 5" id="KW-0673">Quorum sensing</keyword>
<sequence>MEGHMLRLIDRHNADNHTELLRSMHRDRKRLFVDIFDWDLAHENGEERDGFDDGDAEYLLLSDEADRHVASLRLLRTDRAHLLDSLFPELCKNAIPRGERVREITRLCLPLRQRERVEARNILARGIIDYAASAGVTSYTAVCHIAFMTDLLSAGWRCTLLGMPATIDDAMAGAVQIHMDDDTPSLLDRKWQCEPAAPRLSLSGSRLAA</sequence>
<dbReference type="PANTHER" id="PTHR39322:SF1">
    <property type="entry name" value="ISOVALERYL-HOMOSERINE LACTONE SYNTHASE"/>
    <property type="match status" value="1"/>
</dbReference>
<dbReference type="GO" id="GO:0061579">
    <property type="term" value="F:N-acyl homoserine lactone synthase activity"/>
    <property type="evidence" value="ECO:0007669"/>
    <property type="project" value="UniProtKB-UniRule"/>
</dbReference>
<protein>
    <recommendedName>
        <fullName evidence="6">Acyl-homoserine-lactone synthase</fullName>
        <ecNumber evidence="6">2.3.1.184</ecNumber>
    </recommendedName>
    <alternativeName>
        <fullName evidence="6">Autoinducer synthesis protein</fullName>
    </alternativeName>
</protein>
<dbReference type="PROSITE" id="PS51187">
    <property type="entry name" value="AUTOINDUCER_SYNTH_2"/>
    <property type="match status" value="1"/>
</dbReference>
<comment type="catalytic activity">
    <reaction evidence="6">
        <text>a fatty acyl-[ACP] + S-adenosyl-L-methionine = an N-acyl-L-homoserine lactone + S-methyl-5'-thioadenosine + holo-[ACP] + H(+)</text>
        <dbReference type="Rhea" id="RHEA:10096"/>
        <dbReference type="Rhea" id="RHEA-COMP:9685"/>
        <dbReference type="Rhea" id="RHEA-COMP:14125"/>
        <dbReference type="ChEBI" id="CHEBI:15378"/>
        <dbReference type="ChEBI" id="CHEBI:17509"/>
        <dbReference type="ChEBI" id="CHEBI:55474"/>
        <dbReference type="ChEBI" id="CHEBI:59789"/>
        <dbReference type="ChEBI" id="CHEBI:64479"/>
        <dbReference type="ChEBI" id="CHEBI:138651"/>
        <dbReference type="EC" id="2.3.1.184"/>
    </reaction>
</comment>
<gene>
    <name evidence="7" type="ORF">GCM10011355_09240</name>
</gene>
<dbReference type="PRINTS" id="PR01549">
    <property type="entry name" value="AUTOINDCRSYN"/>
</dbReference>
<keyword evidence="2 6" id="KW-0808">Transferase</keyword>
<evidence type="ECO:0000256" key="5">
    <source>
        <dbReference type="PROSITE-ProRule" id="PRU00533"/>
    </source>
</evidence>
<evidence type="ECO:0000256" key="6">
    <source>
        <dbReference type="RuleBase" id="RU361135"/>
    </source>
</evidence>
<dbReference type="GO" id="GO:0009372">
    <property type="term" value="P:quorum sensing"/>
    <property type="evidence" value="ECO:0007669"/>
    <property type="project" value="UniProtKB-UniRule"/>
</dbReference>
<dbReference type="PANTHER" id="PTHR39322">
    <property type="entry name" value="ACYL-HOMOSERINE-LACTONE SYNTHASE"/>
    <property type="match status" value="1"/>
</dbReference>
<evidence type="ECO:0000256" key="4">
    <source>
        <dbReference type="ARBA" id="ARBA00022929"/>
    </source>
</evidence>
<keyword evidence="4 5" id="KW-0071">Autoinducer synthesis</keyword>
<dbReference type="EMBL" id="BMGZ01000001">
    <property type="protein sequence ID" value="GGH94621.1"/>
    <property type="molecule type" value="Genomic_DNA"/>
</dbReference>
<dbReference type="EC" id="2.3.1.184" evidence="6"/>
<evidence type="ECO:0000256" key="3">
    <source>
        <dbReference type="ARBA" id="ARBA00022691"/>
    </source>
</evidence>
<dbReference type="Gene3D" id="3.40.630.30">
    <property type="match status" value="1"/>
</dbReference>
<dbReference type="Proteomes" id="UP000621856">
    <property type="component" value="Unassembled WGS sequence"/>
</dbReference>
<reference evidence="7" key="1">
    <citation type="journal article" date="2014" name="Int. J. Syst. Evol. Microbiol.">
        <title>Complete genome sequence of Corynebacterium casei LMG S-19264T (=DSM 44701T), isolated from a smear-ripened cheese.</title>
        <authorList>
            <consortium name="US DOE Joint Genome Institute (JGI-PGF)"/>
            <person name="Walter F."/>
            <person name="Albersmeier A."/>
            <person name="Kalinowski J."/>
            <person name="Ruckert C."/>
        </authorList>
    </citation>
    <scope>NUCLEOTIDE SEQUENCE</scope>
    <source>
        <strain evidence="7">CGMCC 1.14984</strain>
    </source>
</reference>
<evidence type="ECO:0000313" key="7">
    <source>
        <dbReference type="EMBL" id="GGH94621.1"/>
    </source>
</evidence>
<comment type="similarity">
    <text evidence="5 6">Belongs to the autoinducer synthase family.</text>
</comment>
<proteinExistence type="inferred from homology"/>
<dbReference type="InterPro" id="IPR001690">
    <property type="entry name" value="Autoind_synthase"/>
</dbReference>
<evidence type="ECO:0000256" key="1">
    <source>
        <dbReference type="ARBA" id="ARBA00022654"/>
    </source>
</evidence>
<accession>A0A8J3ETP5</accession>
<dbReference type="InterPro" id="IPR016181">
    <property type="entry name" value="Acyl_CoA_acyltransferase"/>
</dbReference>
<dbReference type="GO" id="GO:0007165">
    <property type="term" value="P:signal transduction"/>
    <property type="evidence" value="ECO:0007669"/>
    <property type="project" value="TreeGrafter"/>
</dbReference>
<reference evidence="7" key="2">
    <citation type="submission" date="2020-09" db="EMBL/GenBank/DDBJ databases">
        <authorList>
            <person name="Sun Q."/>
            <person name="Zhou Y."/>
        </authorList>
    </citation>
    <scope>NUCLEOTIDE SEQUENCE</scope>
    <source>
        <strain evidence="7">CGMCC 1.14984</strain>
    </source>
</reference>
<dbReference type="SUPFAM" id="SSF55729">
    <property type="entry name" value="Acyl-CoA N-acyltransferases (Nat)"/>
    <property type="match status" value="1"/>
</dbReference>
<evidence type="ECO:0000256" key="2">
    <source>
        <dbReference type="ARBA" id="ARBA00022679"/>
    </source>
</evidence>
<name>A0A8J3ETP5_9PROT</name>
<dbReference type="AlphaFoldDB" id="A0A8J3ETP5"/>
<evidence type="ECO:0000313" key="8">
    <source>
        <dbReference type="Proteomes" id="UP000621856"/>
    </source>
</evidence>
<dbReference type="Pfam" id="PF00765">
    <property type="entry name" value="Autoind_synth"/>
    <property type="match status" value="1"/>
</dbReference>
<comment type="caution">
    <text evidence="7">The sequence shown here is derived from an EMBL/GenBank/DDBJ whole genome shotgun (WGS) entry which is preliminary data.</text>
</comment>
<keyword evidence="3 6" id="KW-0949">S-adenosyl-L-methionine</keyword>